<dbReference type="AlphaFoldDB" id="V2Y5K0"/>
<dbReference type="PANTHER" id="PTHR10948:SF23">
    <property type="entry name" value="TRANSPOSASE INSI FOR INSERTION SEQUENCE ELEMENT IS30A-RELATED"/>
    <property type="match status" value="1"/>
</dbReference>
<dbReference type="EMBL" id="ACIL03000005">
    <property type="protein sequence ID" value="ESL04213.1"/>
    <property type="molecule type" value="Genomic_DNA"/>
</dbReference>
<evidence type="ECO:0000313" key="2">
    <source>
        <dbReference type="Proteomes" id="UP000018227"/>
    </source>
</evidence>
<dbReference type="SUPFAM" id="SSF53098">
    <property type="entry name" value="Ribonuclease H-like"/>
    <property type="match status" value="1"/>
</dbReference>
<dbReference type="InterPro" id="IPR012337">
    <property type="entry name" value="RNaseH-like_sf"/>
</dbReference>
<sequence>MRFEVELALKRSVNSLPLSELSRIQDNFDNGSEFSNPQALEFDAQGNRRLRVFYCEPSSPYQKGGCENNHEMIRRIIPKGVDFTNYTQEDINLMMSHINSYSRAKHGNKSSYDIFAFQYGKKILKSLGIQKNFTG</sequence>
<reference evidence="1 2" key="1">
    <citation type="submission" date="2013-06" db="EMBL/GenBank/DDBJ databases">
        <authorList>
            <person name="Weinstock G."/>
            <person name="Sodergren E."/>
            <person name="Clifton S."/>
            <person name="Fulton L."/>
            <person name="Fulton B."/>
            <person name="Courtney L."/>
            <person name="Fronick C."/>
            <person name="Harrison M."/>
            <person name="Strong C."/>
            <person name="Farmer C."/>
            <person name="Delahaunty K."/>
            <person name="Markovic C."/>
            <person name="Hall O."/>
            <person name="Minx P."/>
            <person name="Tomlinson C."/>
            <person name="Mitreva M."/>
            <person name="Nelson J."/>
            <person name="Hou S."/>
            <person name="Wollam A."/>
            <person name="Pepin K.H."/>
            <person name="Johnson M."/>
            <person name="Bhonagiri V."/>
            <person name="Nash W.E."/>
            <person name="Warren W."/>
            <person name="Chinwalla A."/>
            <person name="Mardis E.R."/>
            <person name="Wilson R.K."/>
        </authorList>
    </citation>
    <scope>NUCLEOTIDE SEQUENCE [LARGE SCALE GENOMIC DNA]</scope>
    <source>
        <strain evidence="1 2">ATCC 51271</strain>
    </source>
</reference>
<dbReference type="GO" id="GO:0004803">
    <property type="term" value="F:transposase activity"/>
    <property type="evidence" value="ECO:0007669"/>
    <property type="project" value="TreeGrafter"/>
</dbReference>
<evidence type="ECO:0008006" key="3">
    <source>
        <dbReference type="Google" id="ProtNLM"/>
    </source>
</evidence>
<proteinExistence type="predicted"/>
<dbReference type="HOGENOM" id="CLU_1882001_0_0_9"/>
<dbReference type="Proteomes" id="UP000018227">
    <property type="component" value="Unassembled WGS sequence"/>
</dbReference>
<gene>
    <name evidence="1" type="ORF">GCWU0000282_000561</name>
</gene>
<dbReference type="GO" id="GO:0032196">
    <property type="term" value="P:transposition"/>
    <property type="evidence" value="ECO:0007669"/>
    <property type="project" value="TreeGrafter"/>
</dbReference>
<keyword evidence="2" id="KW-1185">Reference proteome</keyword>
<organism evidence="1 2">
    <name type="scientific">Catonella morbi ATCC 51271</name>
    <dbReference type="NCBI Taxonomy" id="592026"/>
    <lineage>
        <taxon>Bacteria</taxon>
        <taxon>Bacillati</taxon>
        <taxon>Bacillota</taxon>
        <taxon>Clostridia</taxon>
        <taxon>Lachnospirales</taxon>
        <taxon>Lachnospiraceae</taxon>
        <taxon>Catonella</taxon>
    </lineage>
</organism>
<dbReference type="PANTHER" id="PTHR10948">
    <property type="entry name" value="TRANSPOSASE"/>
    <property type="match status" value="1"/>
</dbReference>
<evidence type="ECO:0000313" key="1">
    <source>
        <dbReference type="EMBL" id="ESL04213.1"/>
    </source>
</evidence>
<dbReference type="GO" id="GO:0005829">
    <property type="term" value="C:cytosol"/>
    <property type="evidence" value="ECO:0007669"/>
    <property type="project" value="TreeGrafter"/>
</dbReference>
<comment type="caution">
    <text evidence="1">The sequence shown here is derived from an EMBL/GenBank/DDBJ whole genome shotgun (WGS) entry which is preliminary data.</text>
</comment>
<accession>V2Y5K0</accession>
<dbReference type="eggNOG" id="COG2826">
    <property type="taxonomic scope" value="Bacteria"/>
</dbReference>
<protein>
    <recommendedName>
        <fullName evidence="3">Integrase catalytic domain-containing protein</fullName>
    </recommendedName>
</protein>
<name>V2Y5K0_9FIRM</name>
<dbReference type="InterPro" id="IPR051917">
    <property type="entry name" value="Transposase-Integrase"/>
</dbReference>